<dbReference type="Pfam" id="PF02801">
    <property type="entry name" value="Ketoacyl-synt_C"/>
    <property type="match status" value="1"/>
</dbReference>
<evidence type="ECO:0000259" key="8">
    <source>
        <dbReference type="PROSITE" id="PS52004"/>
    </source>
</evidence>
<dbReference type="InterPro" id="IPR013968">
    <property type="entry name" value="PKS_KR"/>
</dbReference>
<dbReference type="Pfam" id="PF00698">
    <property type="entry name" value="Acyl_transf_1"/>
    <property type="match status" value="1"/>
</dbReference>
<dbReference type="RefSeq" id="WP_219069752.1">
    <property type="nucleotide sequence ID" value="NZ_CAJUXY010000064.1"/>
</dbReference>
<keyword evidence="11" id="KW-1185">Reference proteome</keyword>
<dbReference type="Proteomes" id="UP001056610">
    <property type="component" value="Chromosome"/>
</dbReference>
<dbReference type="CDD" id="cd00833">
    <property type="entry name" value="PKS"/>
    <property type="match status" value="1"/>
</dbReference>
<evidence type="ECO:0000313" key="11">
    <source>
        <dbReference type="Proteomes" id="UP001056610"/>
    </source>
</evidence>
<dbReference type="SMART" id="SM00827">
    <property type="entry name" value="PKS_AT"/>
    <property type="match status" value="1"/>
</dbReference>
<dbReference type="Pfam" id="PF08659">
    <property type="entry name" value="KR"/>
    <property type="match status" value="1"/>
</dbReference>
<dbReference type="SMART" id="SM00825">
    <property type="entry name" value="PKS_KS"/>
    <property type="match status" value="1"/>
</dbReference>
<reference evidence="10" key="1">
    <citation type="submission" date="2022-05" db="EMBL/GenBank/DDBJ databases">
        <title>A methanotrophic Mycobacterium dominates a cave microbial ecosystem.</title>
        <authorList>
            <person name="Van Spanning R.J.M."/>
            <person name="Guan Q."/>
            <person name="Melkonian C."/>
            <person name="Gallant J."/>
            <person name="Polerecky L."/>
            <person name="Flot J.-F."/>
            <person name="Brandt B.W."/>
            <person name="Braster M."/>
            <person name="Iturbe Espinoza P."/>
            <person name="Aerts J."/>
            <person name="Meima-Franke M."/>
            <person name="Piersma S.R."/>
            <person name="Bunduc C."/>
            <person name="Ummels R."/>
            <person name="Pain A."/>
            <person name="Fleming E.J."/>
            <person name="van der Wel N."/>
            <person name="Gherman V.D."/>
            <person name="Sarbu S.M."/>
            <person name="Bodelier P.L.E."/>
            <person name="Bitter W."/>
        </authorList>
    </citation>
    <scope>NUCLEOTIDE SEQUENCE</scope>
    <source>
        <strain evidence="10">Sulfur Cave</strain>
    </source>
</reference>
<dbReference type="PROSITE" id="PS00606">
    <property type="entry name" value="KS3_1"/>
    <property type="match status" value="1"/>
</dbReference>
<evidence type="ECO:0000256" key="3">
    <source>
        <dbReference type="ARBA" id="ARBA00022679"/>
    </source>
</evidence>
<keyword evidence="4" id="KW-0521">NADP</keyword>
<dbReference type="InterPro" id="IPR014031">
    <property type="entry name" value="Ketoacyl_synth_C"/>
</dbReference>
<dbReference type="Pfam" id="PF00550">
    <property type="entry name" value="PP-binding"/>
    <property type="match status" value="2"/>
</dbReference>
<feature type="domain" description="Ketosynthase family 3 (KS3)" evidence="8">
    <location>
        <begin position="99"/>
        <end position="524"/>
    </location>
</feature>
<dbReference type="InterPro" id="IPR050091">
    <property type="entry name" value="PKS_NRPS_Biosynth_Enz"/>
</dbReference>
<dbReference type="InterPro" id="IPR049900">
    <property type="entry name" value="PKS_mFAS_DH"/>
</dbReference>
<feature type="active site" description="Proton acceptor; for dehydratase activity" evidence="6">
    <location>
        <position position="1009"/>
    </location>
</feature>
<dbReference type="InterPro" id="IPR020807">
    <property type="entry name" value="PKS_DH"/>
</dbReference>
<sequence length="1887" mass="201265">MTATFSVAALRHWLVDYLTTNIGCDATEIDPDASLWDLGVGSRDAVVLSGELAELLDRPVSPLEFWQHSTINALAEYLTKPESEAEADGTDQSGRSFADEPIAVIGLGCRFPGDIHGPESLWQFLCEGRSAVGEVPRDRWRPFENSSPEAEAALSNTTRWGSFLTEIDAFDNEFFEISPREAAWMDPQQRLLLEVAYEALEHAGIPVDSLRRTQAGVFAGACSGEYGYLTSTDLSQVNAYSGTGGALSIIANRVSYFFDLRGPSVTVDTACSSSLVAVYLACQSLRAGDSSLALVAGVNLLLSPVVTRSFDQAEAMSPTGRCRSFDASADGFVRGEGCGVAVLKRLSDALRDGDSVLAVVRGSAVNQDGRSNGLMAPNPAAQMAVLRAAYANAGVPLDGVDYVEAHGSGTLLGDPIEARALGTVLGRARPPRTPLLIGAVKTNLGHLEAAAGIAGFIKTVLSLQRGHIPGNLHFENPNPHIPFENLRLKLVAEQTVWPSVDRVRRAGVSAFGFGGTNAHVVLEQAPATEPVAEAAAPAVSTLVVSGKTPARIASMAGLLAEWMSGEGAGVPLADVAYTLNHHRTRHKHFAAVCVRDRAQAVAGLTALAAGEPAAGVVEPYERLPGSGTVFVYSGQGSQWVGMGQRLLADEPTFAAAVAELEPAFLAATGFSLQHVLATGEAVIGIERIQPVLVGVQLALTELLRSYGVEPDAVIGHSMGEVTAAVVAGALSPADGLRVITTRARLMSRLSGQGAMALLELEAPAAEALVADYPDVTAAVYAAPSQTVIAGPPEQVDAVIAVVDAQGRLARRIEVDVASHHPTIDPILRELRSALGDLAPIAPRIPLISTTDRTSREPLFDADYWVANLRNPVQFSQAVAAAAENCATFIEVSPHPLLTYAIGETLSSTSSTARFTVTSALKRAEDETLFFHTQLAALDVRTRQAESGRLVHIPSSPWLHAKHWAVSRSPKQRLPDAHPLLGVHIEMPSGRDHVWQADVGTETMPWLADHQVRGQVVMSSAGFAEMALAAGCEALDLPTQSIAVTELEVEQALVLDCHTRVTTQLARSDDGIHVQIHGSSADATWQRYAVASIEVTQQDSPAEPVQPSSESGTEMSVADFYATLRRSGIHHGSAFSAVTRIVRTSSDAVETEIVLPDEAVDHRSYRIHPVMLDAALQSFAASIPNELLQDQNNILYLPVSLGTIRLFGQVGRRARCRAELVSSEHESGAPRGRIVLMDDTGTQTAQITGVELRPIGPVIGALPLEQKIFDTEWVESSPAEISPSAAPPGPWLLLVDDDAETKAFVAEFIARFSSPTRRLISEELSNEAAVRQALRRNGADAELSPAGIIVFVGRRSFDHNDGDGAIRRAQQLIWSIWVAAHAAVDSRQPKSPRLWLVTRNGLSAQGDEPGDPVIGALKGLVRNWRFPGEAARVLAGEPDAAVTLVDLDSADDITAALMSEIESPGSDDVIAWRGQRRYVERLCRATLDSGQRAAVVRGDGSYIVTGGLGGLGQVVTRWLVERGAGRVILNGRTKPLNHQVLDDLANAAEIVFVSGDIASPEVAERLVAAAEETGWPLRGVVHAAGVTGDGLVAAHTQEEMERVWAPKVVGAWRLHAATANRRLDWWVGFSSMATLLGLPGQLAYATANAWLDALMAWRRASGLPATAINWGLWSDVGMSRSLTSSVLDPITPDEGVEALERLVGGHLTRVGVGRLRLDRAAAANPEFGELGYFQTMVEKFVTSSADGRGIEVEDQSVASVPGWSRMTAENRLNELVARLRALLARELRMPVSAVDVDRPFPELGLDSMMAMTILKETQRLANVKVSATTLWNNPTISSFAAYLAEMLARQEVPHESNVDPAPGPVGGVLDELFDSVESVQAGSEGGIF</sequence>
<evidence type="ECO:0000259" key="7">
    <source>
        <dbReference type="PROSITE" id="PS50075"/>
    </source>
</evidence>
<dbReference type="InterPro" id="IPR049551">
    <property type="entry name" value="PKS_DH_C"/>
</dbReference>
<dbReference type="Pfam" id="PF14765">
    <property type="entry name" value="PS-DH"/>
    <property type="match status" value="1"/>
</dbReference>
<organism evidence="10 11">
    <name type="scientific">Candidatus Mycobacterium methanotrophicum</name>
    <dbReference type="NCBI Taxonomy" id="2943498"/>
    <lineage>
        <taxon>Bacteria</taxon>
        <taxon>Bacillati</taxon>
        <taxon>Actinomycetota</taxon>
        <taxon>Actinomycetes</taxon>
        <taxon>Mycobacteriales</taxon>
        <taxon>Mycobacteriaceae</taxon>
        <taxon>Mycobacterium</taxon>
    </lineage>
</organism>
<dbReference type="EMBL" id="CP097320">
    <property type="protein sequence ID" value="UQX09676.1"/>
    <property type="molecule type" value="Genomic_DNA"/>
</dbReference>
<feature type="domain" description="Carrier" evidence="7">
    <location>
        <begin position="1"/>
        <end position="82"/>
    </location>
</feature>
<dbReference type="InterPro" id="IPR009081">
    <property type="entry name" value="PP-bd_ACP"/>
</dbReference>
<evidence type="ECO:0000259" key="9">
    <source>
        <dbReference type="PROSITE" id="PS52019"/>
    </source>
</evidence>
<name>A0ABY4QI52_9MYCO</name>
<dbReference type="SMART" id="SM00826">
    <property type="entry name" value="PKS_DH"/>
    <property type="match status" value="1"/>
</dbReference>
<feature type="active site" description="Proton donor; for dehydratase activity" evidence="6">
    <location>
        <position position="1172"/>
    </location>
</feature>
<dbReference type="InterPro" id="IPR020841">
    <property type="entry name" value="PKS_Beta-ketoAc_synthase_dom"/>
</dbReference>
<dbReference type="PANTHER" id="PTHR43775:SF37">
    <property type="entry name" value="SI:DKEY-61P9.11"/>
    <property type="match status" value="1"/>
</dbReference>
<dbReference type="CDD" id="cd08955">
    <property type="entry name" value="KR_2_FAS_SDR_x"/>
    <property type="match status" value="1"/>
</dbReference>
<dbReference type="SMART" id="SM00822">
    <property type="entry name" value="PKS_KR"/>
    <property type="match status" value="1"/>
</dbReference>
<feature type="domain" description="Carrier" evidence="7">
    <location>
        <begin position="1769"/>
        <end position="1846"/>
    </location>
</feature>
<dbReference type="InterPro" id="IPR018201">
    <property type="entry name" value="Ketoacyl_synth_AS"/>
</dbReference>
<evidence type="ECO:0000256" key="1">
    <source>
        <dbReference type="ARBA" id="ARBA00022450"/>
    </source>
</evidence>
<dbReference type="Pfam" id="PF00109">
    <property type="entry name" value="ketoacyl-synt"/>
    <property type="match status" value="1"/>
</dbReference>
<keyword evidence="5" id="KW-0511">Multifunctional enzyme</keyword>
<evidence type="ECO:0000256" key="6">
    <source>
        <dbReference type="PROSITE-ProRule" id="PRU01363"/>
    </source>
</evidence>
<evidence type="ECO:0000256" key="2">
    <source>
        <dbReference type="ARBA" id="ARBA00022553"/>
    </source>
</evidence>
<dbReference type="Pfam" id="PF16197">
    <property type="entry name" value="KAsynt_C_assoc"/>
    <property type="match status" value="1"/>
</dbReference>
<feature type="region of interest" description="N-terminal hotdog fold" evidence="6">
    <location>
        <begin position="977"/>
        <end position="1099"/>
    </location>
</feature>
<evidence type="ECO:0000313" key="10">
    <source>
        <dbReference type="EMBL" id="UQX09676.1"/>
    </source>
</evidence>
<keyword evidence="2" id="KW-0597">Phosphoprotein</keyword>
<dbReference type="InterPro" id="IPR020806">
    <property type="entry name" value="PKS_PP-bd"/>
</dbReference>
<dbReference type="InterPro" id="IPR049552">
    <property type="entry name" value="PKS_DH_N"/>
</dbReference>
<dbReference type="InterPro" id="IPR014030">
    <property type="entry name" value="Ketoacyl_synth_N"/>
</dbReference>
<dbReference type="SMART" id="SM01294">
    <property type="entry name" value="PKS_PP_betabranch"/>
    <property type="match status" value="1"/>
</dbReference>
<feature type="region of interest" description="C-terminal hotdog fold" evidence="6">
    <location>
        <begin position="1110"/>
        <end position="1260"/>
    </location>
</feature>
<dbReference type="PANTHER" id="PTHR43775">
    <property type="entry name" value="FATTY ACID SYNTHASE"/>
    <property type="match status" value="1"/>
</dbReference>
<keyword evidence="1" id="KW-0596">Phosphopantetheine</keyword>
<dbReference type="PROSITE" id="PS52004">
    <property type="entry name" value="KS3_2"/>
    <property type="match status" value="1"/>
</dbReference>
<dbReference type="PROSITE" id="PS50075">
    <property type="entry name" value="CARRIER"/>
    <property type="match status" value="2"/>
</dbReference>
<dbReference type="InterPro" id="IPR057326">
    <property type="entry name" value="KR_dom"/>
</dbReference>
<dbReference type="Pfam" id="PF21089">
    <property type="entry name" value="PKS_DH_N"/>
    <property type="match status" value="1"/>
</dbReference>
<proteinExistence type="predicted"/>
<dbReference type="InterPro" id="IPR014043">
    <property type="entry name" value="Acyl_transferase_dom"/>
</dbReference>
<dbReference type="PROSITE" id="PS52019">
    <property type="entry name" value="PKS_MFAS_DH"/>
    <property type="match status" value="1"/>
</dbReference>
<dbReference type="InterPro" id="IPR032821">
    <property type="entry name" value="PKS_assoc"/>
</dbReference>
<evidence type="ECO:0000256" key="4">
    <source>
        <dbReference type="ARBA" id="ARBA00022857"/>
    </source>
</evidence>
<protein>
    <submittedName>
        <fullName evidence="10">SDR family NAD(P)-dependent oxidoreductase</fullName>
    </submittedName>
</protein>
<dbReference type="SMART" id="SM00823">
    <property type="entry name" value="PKS_PP"/>
    <property type="match status" value="2"/>
</dbReference>
<gene>
    <name evidence="10" type="ORF">M5I08_15225</name>
</gene>
<keyword evidence="3" id="KW-0808">Transferase</keyword>
<feature type="domain" description="PKS/mFAS DH" evidence="9">
    <location>
        <begin position="977"/>
        <end position="1260"/>
    </location>
</feature>
<evidence type="ECO:0000256" key="5">
    <source>
        <dbReference type="ARBA" id="ARBA00023268"/>
    </source>
</evidence>
<accession>A0ABY4QI52</accession>